<dbReference type="KEGG" id="rfo:REIFOR_02563"/>
<keyword evidence="10" id="KW-0067">ATP-binding</keyword>
<reference evidence="17 18" key="1">
    <citation type="journal article" date="2017" name="Environ. Microbiol.">
        <title>Genomic and physiological analyses of 'Reinekea forsetii' reveal a versatile opportunistic lifestyle during spring algae blooms.</title>
        <authorList>
            <person name="Avci B."/>
            <person name="Hahnke R.L."/>
            <person name="Chafee M."/>
            <person name="Fischer T."/>
            <person name="Gruber-Vodicka H."/>
            <person name="Tegetmeyer H.E."/>
            <person name="Harder J."/>
            <person name="Fuchs B.M."/>
            <person name="Amann R.I."/>
            <person name="Teeling H."/>
        </authorList>
    </citation>
    <scope>NUCLEOTIDE SEQUENCE [LARGE SCALE GENOMIC DNA]</scope>
    <source>
        <strain evidence="17 18">Hel1_31_D35</strain>
    </source>
</reference>
<dbReference type="Pfam" id="PF02518">
    <property type="entry name" value="HATPase_c"/>
    <property type="match status" value="1"/>
</dbReference>
<dbReference type="InterPro" id="IPR036890">
    <property type="entry name" value="HATPase_C_sf"/>
</dbReference>
<dbReference type="PANTHER" id="PTHR43065">
    <property type="entry name" value="SENSOR HISTIDINE KINASE"/>
    <property type="match status" value="1"/>
</dbReference>
<feature type="domain" description="Histidine kinase" evidence="16">
    <location>
        <begin position="492"/>
        <end position="703"/>
    </location>
</feature>
<evidence type="ECO:0000256" key="6">
    <source>
        <dbReference type="ARBA" id="ARBA00022679"/>
    </source>
</evidence>
<dbReference type="InterPro" id="IPR033479">
    <property type="entry name" value="dCache_1"/>
</dbReference>
<dbReference type="PRINTS" id="PR00344">
    <property type="entry name" value="BCTRLSENSOR"/>
</dbReference>
<dbReference type="Gene3D" id="6.10.250.3020">
    <property type="match status" value="1"/>
</dbReference>
<dbReference type="SUPFAM" id="SSF103190">
    <property type="entry name" value="Sensory domain-like"/>
    <property type="match status" value="1"/>
</dbReference>
<dbReference type="InterPro" id="IPR036097">
    <property type="entry name" value="HisK_dim/P_sf"/>
</dbReference>
<protein>
    <recommendedName>
        <fullName evidence="3">histidine kinase</fullName>
        <ecNumber evidence="3">2.7.13.3</ecNumber>
    </recommendedName>
</protein>
<proteinExistence type="predicted"/>
<dbReference type="InterPro" id="IPR004358">
    <property type="entry name" value="Sig_transdc_His_kin-like_C"/>
</dbReference>
<dbReference type="GO" id="GO:0005524">
    <property type="term" value="F:ATP binding"/>
    <property type="evidence" value="ECO:0007669"/>
    <property type="project" value="UniProtKB-KW"/>
</dbReference>
<dbReference type="GO" id="GO:0000155">
    <property type="term" value="F:phosphorelay sensor kinase activity"/>
    <property type="evidence" value="ECO:0007669"/>
    <property type="project" value="InterPro"/>
</dbReference>
<dbReference type="Proteomes" id="UP000229757">
    <property type="component" value="Chromosome"/>
</dbReference>
<dbReference type="SMART" id="SM00091">
    <property type="entry name" value="PAS"/>
    <property type="match status" value="1"/>
</dbReference>
<dbReference type="SUPFAM" id="SSF47384">
    <property type="entry name" value="Homodimeric domain of signal transducing histidine kinase"/>
    <property type="match status" value="1"/>
</dbReference>
<accession>A0A2K8KSI8</accession>
<keyword evidence="7 15" id="KW-0812">Transmembrane</keyword>
<gene>
    <name evidence="17" type="primary">dctB</name>
    <name evidence="17" type="ORF">REIFOR_02563</name>
</gene>
<keyword evidence="12" id="KW-0902">Two-component regulatory system</keyword>
<dbReference type="CDD" id="cd12914">
    <property type="entry name" value="PDC1_DGC_like"/>
    <property type="match status" value="1"/>
</dbReference>
<keyword evidence="9" id="KW-0418">Kinase</keyword>
<evidence type="ECO:0000256" key="12">
    <source>
        <dbReference type="ARBA" id="ARBA00023012"/>
    </source>
</evidence>
<keyword evidence="4" id="KW-1003">Cell membrane</keyword>
<keyword evidence="14" id="KW-0175">Coiled coil</keyword>
<dbReference type="InterPro" id="IPR003594">
    <property type="entry name" value="HATPase_dom"/>
</dbReference>
<keyword evidence="6" id="KW-0808">Transferase</keyword>
<dbReference type="GO" id="GO:0005886">
    <property type="term" value="C:plasma membrane"/>
    <property type="evidence" value="ECO:0007669"/>
    <property type="project" value="UniProtKB-SubCell"/>
</dbReference>
<feature type="coiled-coil region" evidence="14">
    <location>
        <begin position="456"/>
        <end position="483"/>
    </location>
</feature>
<evidence type="ECO:0000256" key="13">
    <source>
        <dbReference type="ARBA" id="ARBA00023136"/>
    </source>
</evidence>
<evidence type="ECO:0000256" key="11">
    <source>
        <dbReference type="ARBA" id="ARBA00022989"/>
    </source>
</evidence>
<keyword evidence="13 15" id="KW-0472">Membrane</keyword>
<comment type="subcellular location">
    <subcellularLocation>
        <location evidence="2">Cell membrane</location>
        <topology evidence="2">Multi-pass membrane protein</topology>
    </subcellularLocation>
</comment>
<dbReference type="EC" id="2.7.13.3" evidence="3"/>
<dbReference type="Gene3D" id="1.10.287.130">
    <property type="match status" value="1"/>
</dbReference>
<organism evidence="17 18">
    <name type="scientific">Reinekea forsetii</name>
    <dbReference type="NCBI Taxonomy" id="1336806"/>
    <lineage>
        <taxon>Bacteria</taxon>
        <taxon>Pseudomonadati</taxon>
        <taxon>Pseudomonadota</taxon>
        <taxon>Gammaproteobacteria</taxon>
        <taxon>Oceanospirillales</taxon>
        <taxon>Saccharospirillaceae</taxon>
        <taxon>Reinekea</taxon>
    </lineage>
</organism>
<evidence type="ECO:0000256" key="1">
    <source>
        <dbReference type="ARBA" id="ARBA00000085"/>
    </source>
</evidence>
<dbReference type="SMART" id="SM00387">
    <property type="entry name" value="HATPase_c"/>
    <property type="match status" value="1"/>
</dbReference>
<evidence type="ECO:0000256" key="3">
    <source>
        <dbReference type="ARBA" id="ARBA00012438"/>
    </source>
</evidence>
<evidence type="ECO:0000256" key="8">
    <source>
        <dbReference type="ARBA" id="ARBA00022741"/>
    </source>
</evidence>
<evidence type="ECO:0000256" key="5">
    <source>
        <dbReference type="ARBA" id="ARBA00022553"/>
    </source>
</evidence>
<dbReference type="PROSITE" id="PS50109">
    <property type="entry name" value="HIS_KIN"/>
    <property type="match status" value="1"/>
</dbReference>
<dbReference type="InterPro" id="IPR000014">
    <property type="entry name" value="PAS"/>
</dbReference>
<dbReference type="OrthoDB" id="1931120at2"/>
<keyword evidence="8" id="KW-0547">Nucleotide-binding</keyword>
<evidence type="ECO:0000313" key="17">
    <source>
        <dbReference type="EMBL" id="ATX77688.1"/>
    </source>
</evidence>
<evidence type="ECO:0000256" key="10">
    <source>
        <dbReference type="ARBA" id="ARBA00022840"/>
    </source>
</evidence>
<dbReference type="RefSeq" id="WP_158524380.1">
    <property type="nucleotide sequence ID" value="NZ_CP011797.1"/>
</dbReference>
<feature type="transmembrane region" description="Helical" evidence="15">
    <location>
        <begin position="24"/>
        <end position="42"/>
    </location>
</feature>
<dbReference type="SUPFAM" id="SSF55785">
    <property type="entry name" value="PYP-like sensor domain (PAS domain)"/>
    <property type="match status" value="1"/>
</dbReference>
<dbReference type="Gene3D" id="3.30.565.10">
    <property type="entry name" value="Histidine kinase-like ATPase, C-terminal domain"/>
    <property type="match status" value="1"/>
</dbReference>
<dbReference type="Gene3D" id="3.30.450.20">
    <property type="entry name" value="PAS domain"/>
    <property type="match status" value="3"/>
</dbReference>
<dbReference type="InterPro" id="IPR029151">
    <property type="entry name" value="Sensor-like_sf"/>
</dbReference>
<evidence type="ECO:0000256" key="15">
    <source>
        <dbReference type="SAM" id="Phobius"/>
    </source>
</evidence>
<dbReference type="InterPro" id="IPR035965">
    <property type="entry name" value="PAS-like_dom_sf"/>
</dbReference>
<evidence type="ECO:0000313" key="18">
    <source>
        <dbReference type="Proteomes" id="UP000229757"/>
    </source>
</evidence>
<dbReference type="Pfam" id="PF02743">
    <property type="entry name" value="dCache_1"/>
    <property type="match status" value="1"/>
</dbReference>
<keyword evidence="18" id="KW-1185">Reference proteome</keyword>
<evidence type="ECO:0000256" key="7">
    <source>
        <dbReference type="ARBA" id="ARBA00022692"/>
    </source>
</evidence>
<dbReference type="EMBL" id="CP011797">
    <property type="protein sequence ID" value="ATX77688.1"/>
    <property type="molecule type" value="Genomic_DNA"/>
</dbReference>
<evidence type="ECO:0000256" key="9">
    <source>
        <dbReference type="ARBA" id="ARBA00022777"/>
    </source>
</evidence>
<evidence type="ECO:0000259" key="16">
    <source>
        <dbReference type="PROSITE" id="PS50109"/>
    </source>
</evidence>
<dbReference type="CDD" id="cd00082">
    <property type="entry name" value="HisKA"/>
    <property type="match status" value="1"/>
</dbReference>
<name>A0A2K8KSI8_9GAMM</name>
<comment type="catalytic activity">
    <reaction evidence="1">
        <text>ATP + protein L-histidine = ADP + protein N-phospho-L-histidine.</text>
        <dbReference type="EC" id="2.7.13.3"/>
    </reaction>
</comment>
<dbReference type="SUPFAM" id="SSF55874">
    <property type="entry name" value="ATPase domain of HSP90 chaperone/DNA topoisomerase II/histidine kinase"/>
    <property type="match status" value="1"/>
</dbReference>
<evidence type="ECO:0000256" key="2">
    <source>
        <dbReference type="ARBA" id="ARBA00004651"/>
    </source>
</evidence>
<dbReference type="AlphaFoldDB" id="A0A2K8KSI8"/>
<evidence type="ECO:0000256" key="4">
    <source>
        <dbReference type="ARBA" id="ARBA00022475"/>
    </source>
</evidence>
<sequence length="738" mass="81800">MNHPPQIEGTVANRNLNGGYNSRLLVTLLLSLAVFLFLLAMFDKKFRASETDKLQEQASQRLSVYQNSLLTSIEQYEFLPAVLSTDPRILHALTEGSAVSESSPLLSQTNDRAGSDEIFLMNKDGLTIGSSNYLSNTSFVNQNYAFRPYFKIAIEGGLGVYFAVGATSGKAGLFLAEAVYVDGVVTGVIVVKISLAALENSWVQSGEKVWLSDELGIVFLSYDARWQYLGLRPLSLKDQKLVAETKQYGTEEIELFAIKDDNSKYSSVELKGESEHILFQQDIQGLGWKISWLYSKAEFTKAINLKKIYLFSLYVFMIISGLWVRERIKSAQTQKHISQLIQQSEEHQRAIIENTDAGLIVLRNDGITTFINPQAKLLFRLEDDSLPDIQLLISPWRGIHATVRPTDATGLRTDGTKVPILVSTSAIGTTGEHEYLVTIHDVSELKSAQLNLLKSNDALEQRVISRTEELRQAENELNQSQRLASLGRMSSAIAHEINQPITALSSYAASSELLLHRNDHEKVAINLTKIKGLIERLSYISRQLRMVSGKRNTGLSTIRILPVVQYALDVLKTKTEQLKVKVEIDIGEFDEAQGNSMMLEQVVVNLVSNALDAVISKTVREIYIRSRHGSGLRLSIEDTGQGLNPDDLPHIFEPFYSTKDMGEGLGLGLAISYSLVTDMGGKLTVSSQVGNGSLFNIDLLSSSINVKNNTTESFVFDTTDTTDTTEVASKLLGNRVEK</sequence>
<evidence type="ECO:0000256" key="14">
    <source>
        <dbReference type="SAM" id="Coils"/>
    </source>
</evidence>
<dbReference type="PANTHER" id="PTHR43065:SF46">
    <property type="entry name" value="C4-DICARBOXYLATE TRANSPORT SENSOR PROTEIN DCTB"/>
    <property type="match status" value="1"/>
</dbReference>
<dbReference type="InterPro" id="IPR005467">
    <property type="entry name" value="His_kinase_dom"/>
</dbReference>
<keyword evidence="5" id="KW-0597">Phosphoprotein</keyword>
<dbReference type="InterPro" id="IPR003661">
    <property type="entry name" value="HisK_dim/P_dom"/>
</dbReference>
<keyword evidence="11 15" id="KW-1133">Transmembrane helix</keyword>